<keyword evidence="2" id="KW-1185">Reference proteome</keyword>
<proteinExistence type="predicted"/>
<dbReference type="Gramene" id="OMO96271">
    <property type="protein sequence ID" value="OMO96271"/>
    <property type="gene ID" value="CCACVL1_05021"/>
</dbReference>
<evidence type="ECO:0000313" key="2">
    <source>
        <dbReference type="Proteomes" id="UP000188268"/>
    </source>
</evidence>
<evidence type="ECO:0000313" key="1">
    <source>
        <dbReference type="EMBL" id="OMO96271.1"/>
    </source>
</evidence>
<comment type="caution">
    <text evidence="1">The sequence shown here is derived from an EMBL/GenBank/DDBJ whole genome shotgun (WGS) entry which is preliminary data.</text>
</comment>
<gene>
    <name evidence="1" type="ORF">CCACVL1_05021</name>
</gene>
<reference evidence="1 2" key="1">
    <citation type="submission" date="2013-09" db="EMBL/GenBank/DDBJ databases">
        <title>Corchorus capsularis genome sequencing.</title>
        <authorList>
            <person name="Alam M."/>
            <person name="Haque M.S."/>
            <person name="Islam M.S."/>
            <person name="Emdad E.M."/>
            <person name="Islam M.M."/>
            <person name="Ahmed B."/>
            <person name="Halim A."/>
            <person name="Hossen Q.M.M."/>
            <person name="Hossain M.Z."/>
            <person name="Ahmed R."/>
            <person name="Khan M.M."/>
            <person name="Islam R."/>
            <person name="Rashid M.M."/>
            <person name="Khan S.A."/>
            <person name="Rahman M.S."/>
            <person name="Alam M."/>
        </authorList>
    </citation>
    <scope>NUCLEOTIDE SEQUENCE [LARGE SCALE GENOMIC DNA]</scope>
    <source>
        <strain evidence="2">cv. CVL-1</strain>
        <tissue evidence="1">Whole seedling</tissue>
    </source>
</reference>
<sequence length="64" mass="7612">MAMRTSHCTTFQTKPYPPMELKTKVTNIIVTHYHKYMLISSQYLGDGFDAFRYCIVDDEIRFQE</sequence>
<dbReference type="EMBL" id="AWWV01007478">
    <property type="protein sequence ID" value="OMO96271.1"/>
    <property type="molecule type" value="Genomic_DNA"/>
</dbReference>
<dbReference type="AlphaFoldDB" id="A0A1R3JN98"/>
<name>A0A1R3JN98_COCAP</name>
<protein>
    <submittedName>
        <fullName evidence="1">Uncharacterized protein</fullName>
    </submittedName>
</protein>
<dbReference type="Proteomes" id="UP000188268">
    <property type="component" value="Unassembled WGS sequence"/>
</dbReference>
<accession>A0A1R3JN98</accession>
<organism evidence="1 2">
    <name type="scientific">Corchorus capsularis</name>
    <name type="common">Jute</name>
    <dbReference type="NCBI Taxonomy" id="210143"/>
    <lineage>
        <taxon>Eukaryota</taxon>
        <taxon>Viridiplantae</taxon>
        <taxon>Streptophyta</taxon>
        <taxon>Embryophyta</taxon>
        <taxon>Tracheophyta</taxon>
        <taxon>Spermatophyta</taxon>
        <taxon>Magnoliopsida</taxon>
        <taxon>eudicotyledons</taxon>
        <taxon>Gunneridae</taxon>
        <taxon>Pentapetalae</taxon>
        <taxon>rosids</taxon>
        <taxon>malvids</taxon>
        <taxon>Malvales</taxon>
        <taxon>Malvaceae</taxon>
        <taxon>Grewioideae</taxon>
        <taxon>Apeibeae</taxon>
        <taxon>Corchorus</taxon>
    </lineage>
</organism>